<comment type="function">
    <text evidence="10">Part of the ABC transporter FtsEX involved in cellular division.</text>
</comment>
<dbReference type="InterPro" id="IPR040690">
    <property type="entry name" value="FtsX_ECD"/>
</dbReference>
<keyword evidence="7 11" id="KW-1133">Transmembrane helix</keyword>
<dbReference type="RefSeq" id="WP_081126534.1">
    <property type="nucleotide sequence ID" value="NZ_LDOS01000001.1"/>
</dbReference>
<feature type="transmembrane region" description="Helical" evidence="11">
    <location>
        <begin position="188"/>
        <end position="208"/>
    </location>
</feature>
<organism evidence="14 15">
    <name type="scientific">Metallibacterium scheffleri</name>
    <dbReference type="NCBI Taxonomy" id="993689"/>
    <lineage>
        <taxon>Bacteria</taxon>
        <taxon>Pseudomonadati</taxon>
        <taxon>Pseudomonadota</taxon>
        <taxon>Gammaproteobacteria</taxon>
        <taxon>Lysobacterales</taxon>
        <taxon>Rhodanobacteraceae</taxon>
        <taxon>Metallibacterium</taxon>
    </lineage>
</organism>
<dbReference type="InterPro" id="IPR004513">
    <property type="entry name" value="FtsX"/>
</dbReference>
<keyword evidence="5 10" id="KW-0132">Cell division</keyword>
<evidence type="ECO:0000256" key="11">
    <source>
        <dbReference type="SAM" id="Phobius"/>
    </source>
</evidence>
<reference evidence="14 15" key="1">
    <citation type="submission" date="2017-02" db="EMBL/GenBank/DDBJ databases">
        <title>Whole genome sequencing of Metallibacterium scheffleri DSM 24874 (T).</title>
        <authorList>
            <person name="Kumar S."/>
            <person name="Patil P."/>
            <person name="Patil P.B."/>
        </authorList>
    </citation>
    <scope>NUCLEOTIDE SEQUENCE [LARGE SCALE GENOMIC DNA]</scope>
    <source>
        <strain evidence="14 15">DSM 24874</strain>
    </source>
</reference>
<keyword evidence="4 10" id="KW-1003">Cell membrane</keyword>
<keyword evidence="15" id="KW-1185">Reference proteome</keyword>
<feature type="transmembrane region" description="Helical" evidence="11">
    <location>
        <begin position="37"/>
        <end position="59"/>
    </location>
</feature>
<dbReference type="Pfam" id="PF18075">
    <property type="entry name" value="FtsX_ECD"/>
    <property type="match status" value="1"/>
</dbReference>
<dbReference type="STRING" id="993689.GCA_002077135_01216"/>
<evidence type="ECO:0000313" key="15">
    <source>
        <dbReference type="Proteomes" id="UP000307749"/>
    </source>
</evidence>
<feature type="transmembrane region" description="Helical" evidence="11">
    <location>
        <begin position="236"/>
        <end position="258"/>
    </location>
</feature>
<proteinExistence type="inferred from homology"/>
<evidence type="ECO:0000259" key="13">
    <source>
        <dbReference type="Pfam" id="PF18075"/>
    </source>
</evidence>
<dbReference type="PANTHER" id="PTHR47755">
    <property type="entry name" value="CELL DIVISION PROTEIN FTSX"/>
    <property type="match status" value="1"/>
</dbReference>
<gene>
    <name evidence="14" type="ORF">B1806_05195</name>
</gene>
<feature type="domain" description="FtsX extracellular" evidence="13">
    <location>
        <begin position="76"/>
        <end position="167"/>
    </location>
</feature>
<dbReference type="OrthoDB" id="9813411at2"/>
<evidence type="ECO:0000256" key="8">
    <source>
        <dbReference type="ARBA" id="ARBA00023136"/>
    </source>
</evidence>
<evidence type="ECO:0000256" key="2">
    <source>
        <dbReference type="ARBA" id="ARBA00007379"/>
    </source>
</evidence>
<name>A0A4S3KQD9_9GAMM</name>
<dbReference type="PANTHER" id="PTHR47755:SF1">
    <property type="entry name" value="CELL DIVISION PROTEIN FTSX"/>
    <property type="match status" value="1"/>
</dbReference>
<evidence type="ECO:0000256" key="3">
    <source>
        <dbReference type="ARBA" id="ARBA00021907"/>
    </source>
</evidence>
<comment type="similarity">
    <text evidence="2 10">Belongs to the ABC-4 integral membrane protein family. FtsX subfamily.</text>
</comment>
<evidence type="ECO:0000313" key="14">
    <source>
        <dbReference type="EMBL" id="THD11116.1"/>
    </source>
</evidence>
<dbReference type="Gene3D" id="3.30.70.3040">
    <property type="match status" value="1"/>
</dbReference>
<evidence type="ECO:0000256" key="5">
    <source>
        <dbReference type="ARBA" id="ARBA00022618"/>
    </source>
</evidence>
<dbReference type="EMBL" id="MWQO01000016">
    <property type="protein sequence ID" value="THD11116.1"/>
    <property type="molecule type" value="Genomic_DNA"/>
</dbReference>
<comment type="caution">
    <text evidence="14">The sequence shown here is derived from an EMBL/GenBank/DDBJ whole genome shotgun (WGS) entry which is preliminary data.</text>
</comment>
<dbReference type="PIRSF" id="PIRSF003097">
    <property type="entry name" value="FtsX"/>
    <property type="match status" value="1"/>
</dbReference>
<dbReference type="GO" id="GO:0051301">
    <property type="term" value="P:cell division"/>
    <property type="evidence" value="ECO:0007669"/>
    <property type="project" value="UniProtKB-KW"/>
</dbReference>
<sequence length="316" mass="33136">MNSREQAATRRGAPARWWRAHRWALGQSLLRLRERPLGTALTVAVMGLALALPLSFYLVQINLDRLGQALGTQQALNVFLKQDQTQAQAEALARTLRADPAVAAVTLKSPAAGLSELAALQGFGPALAALPDNPLPWVLVLRPRATAAPAAVRALATRLRGNSAVALVQDQGPLRARMDALTGFGRRVMQVLGALLALAAVLVVGASVRSDIQSRVDEIHVLQLVGASAAFVRRPYLYAGFWLGLLSGAVAVIVVLLLELALAAPAAQLDASWGGRLGFAALRATPLVVLLACAAMLGWLGARVASARHLAAGAPN</sequence>
<evidence type="ECO:0000256" key="9">
    <source>
        <dbReference type="ARBA" id="ARBA00023306"/>
    </source>
</evidence>
<evidence type="ECO:0000256" key="4">
    <source>
        <dbReference type="ARBA" id="ARBA00022475"/>
    </source>
</evidence>
<dbReference type="AlphaFoldDB" id="A0A4S3KQD9"/>
<feature type="domain" description="ABC3 transporter permease C-terminal" evidence="12">
    <location>
        <begin position="192"/>
        <end position="296"/>
    </location>
</feature>
<protein>
    <recommendedName>
        <fullName evidence="3 10">Cell division protein FtsX</fullName>
    </recommendedName>
</protein>
<evidence type="ECO:0000256" key="10">
    <source>
        <dbReference type="PIRNR" id="PIRNR003097"/>
    </source>
</evidence>
<evidence type="ECO:0000256" key="7">
    <source>
        <dbReference type="ARBA" id="ARBA00022989"/>
    </source>
</evidence>
<keyword evidence="9 10" id="KW-0131">Cell cycle</keyword>
<evidence type="ECO:0000256" key="1">
    <source>
        <dbReference type="ARBA" id="ARBA00004651"/>
    </source>
</evidence>
<keyword evidence="10" id="KW-0997">Cell inner membrane</keyword>
<comment type="subcellular location">
    <subcellularLocation>
        <location evidence="10">Cell inner membrane</location>
    </subcellularLocation>
    <subcellularLocation>
        <location evidence="1">Cell membrane</location>
        <topology evidence="1">Multi-pass membrane protein</topology>
    </subcellularLocation>
</comment>
<keyword evidence="8 10" id="KW-0472">Membrane</keyword>
<feature type="transmembrane region" description="Helical" evidence="11">
    <location>
        <begin position="278"/>
        <end position="300"/>
    </location>
</feature>
<dbReference type="Proteomes" id="UP000307749">
    <property type="component" value="Unassembled WGS sequence"/>
</dbReference>
<keyword evidence="6 11" id="KW-0812">Transmembrane</keyword>
<evidence type="ECO:0000256" key="6">
    <source>
        <dbReference type="ARBA" id="ARBA00022692"/>
    </source>
</evidence>
<dbReference type="Pfam" id="PF02687">
    <property type="entry name" value="FtsX"/>
    <property type="match status" value="1"/>
</dbReference>
<dbReference type="GO" id="GO:0005886">
    <property type="term" value="C:plasma membrane"/>
    <property type="evidence" value="ECO:0007669"/>
    <property type="project" value="UniProtKB-SubCell"/>
</dbReference>
<dbReference type="GO" id="GO:0032153">
    <property type="term" value="C:cell division site"/>
    <property type="evidence" value="ECO:0007669"/>
    <property type="project" value="TreeGrafter"/>
</dbReference>
<dbReference type="InterPro" id="IPR003838">
    <property type="entry name" value="ABC3_permease_C"/>
</dbReference>
<accession>A0A4S3KQD9</accession>
<evidence type="ECO:0000259" key="12">
    <source>
        <dbReference type="Pfam" id="PF02687"/>
    </source>
</evidence>